<sequence length="203" mass="23693">MKPPSKPPSKPTFFATPADWRAWLEKHHDQQPELLVGFYKRDSGRPSITWPESVDQALCFGWIDGVRKRHDEHSYTIRFTPRKPRSIWSSVNIQRVQELIEQELMRPAGLRAFEARSAERSGIYSHEQEDIALPEAYDKQLKANKKAWSFFQAQAPWYQRSALHWITSAKKEETRLKRLATLLQDSAEGRTVQPFTRTTKTSK</sequence>
<reference evidence="1 2" key="1">
    <citation type="submission" date="2017-06" db="EMBL/GenBank/DDBJ databases">
        <title>Sequencing and comparative analysis of myxobacterial genomes.</title>
        <authorList>
            <person name="Rupp O."/>
            <person name="Goesmann A."/>
            <person name="Sogaard-Andersen L."/>
        </authorList>
    </citation>
    <scope>NUCLEOTIDE SEQUENCE [LARGE SCALE GENOMIC DNA]</scope>
    <source>
        <strain evidence="1 2">DSM 52655</strain>
    </source>
</reference>
<dbReference type="Pfam" id="PF13376">
    <property type="entry name" value="OmdA"/>
    <property type="match status" value="1"/>
</dbReference>
<protein>
    <recommendedName>
        <fullName evidence="3">Bacteriocin-protection protein</fullName>
    </recommendedName>
</protein>
<evidence type="ECO:0008006" key="3">
    <source>
        <dbReference type="Google" id="ProtNLM"/>
    </source>
</evidence>
<dbReference type="Proteomes" id="UP000217257">
    <property type="component" value="Chromosome"/>
</dbReference>
<evidence type="ECO:0000313" key="2">
    <source>
        <dbReference type="Proteomes" id="UP000217257"/>
    </source>
</evidence>
<gene>
    <name evidence="1" type="ORF">CYFUS_000914</name>
</gene>
<dbReference type="RefSeq" id="WP_095984118.1">
    <property type="nucleotide sequence ID" value="NZ_CP022098.1"/>
</dbReference>
<dbReference type="EMBL" id="CP022098">
    <property type="protein sequence ID" value="ATB35501.1"/>
    <property type="molecule type" value="Genomic_DNA"/>
</dbReference>
<dbReference type="AlphaFoldDB" id="A0A250IWF8"/>
<accession>A0A250IWF8</accession>
<evidence type="ECO:0000313" key="1">
    <source>
        <dbReference type="EMBL" id="ATB35501.1"/>
    </source>
</evidence>
<name>A0A250IWF8_9BACT</name>
<proteinExistence type="predicted"/>
<organism evidence="1 2">
    <name type="scientific">Cystobacter fuscus</name>
    <dbReference type="NCBI Taxonomy" id="43"/>
    <lineage>
        <taxon>Bacteria</taxon>
        <taxon>Pseudomonadati</taxon>
        <taxon>Myxococcota</taxon>
        <taxon>Myxococcia</taxon>
        <taxon>Myxococcales</taxon>
        <taxon>Cystobacterineae</taxon>
        <taxon>Archangiaceae</taxon>
        <taxon>Cystobacter</taxon>
    </lineage>
</organism>
<dbReference type="KEGG" id="cfus:CYFUS_000914"/>